<dbReference type="PROSITE" id="PS50995">
    <property type="entry name" value="HTH_MARR_2"/>
    <property type="match status" value="1"/>
</dbReference>
<protein>
    <submittedName>
        <fullName evidence="5">Transcription regulator</fullName>
    </submittedName>
</protein>
<reference evidence="5 6" key="1">
    <citation type="journal article" date="2015" name="Genome Announc.">
        <title>Expanding the biotechnology potential of lactobacilli through comparative genomics of 213 strains and associated genera.</title>
        <authorList>
            <person name="Sun Z."/>
            <person name="Harris H.M."/>
            <person name="McCann A."/>
            <person name="Guo C."/>
            <person name="Argimon S."/>
            <person name="Zhang W."/>
            <person name="Yang X."/>
            <person name="Jeffery I.B."/>
            <person name="Cooney J.C."/>
            <person name="Kagawa T.F."/>
            <person name="Liu W."/>
            <person name="Song Y."/>
            <person name="Salvetti E."/>
            <person name="Wrobel A."/>
            <person name="Rasinkangas P."/>
            <person name="Parkhill J."/>
            <person name="Rea M.C."/>
            <person name="O'Sullivan O."/>
            <person name="Ritari J."/>
            <person name="Douillard F.P."/>
            <person name="Paul Ross R."/>
            <person name="Yang R."/>
            <person name="Briner A.E."/>
            <person name="Felis G.E."/>
            <person name="de Vos W.M."/>
            <person name="Barrangou R."/>
            <person name="Klaenhammer T.R."/>
            <person name="Caufield P.W."/>
            <person name="Cui Y."/>
            <person name="Zhang H."/>
            <person name="O'Toole P.W."/>
        </authorList>
    </citation>
    <scope>NUCLEOTIDE SEQUENCE [LARGE SCALE GENOMIC DNA]</scope>
    <source>
        <strain evidence="5 6">DSM 19394</strain>
    </source>
</reference>
<dbReference type="SMART" id="SM00347">
    <property type="entry name" value="HTH_MARR"/>
    <property type="match status" value="1"/>
</dbReference>
<evidence type="ECO:0000256" key="2">
    <source>
        <dbReference type="ARBA" id="ARBA00023125"/>
    </source>
</evidence>
<dbReference type="Gene3D" id="1.10.10.10">
    <property type="entry name" value="Winged helix-like DNA-binding domain superfamily/Winged helix DNA-binding domain"/>
    <property type="match status" value="1"/>
</dbReference>
<dbReference type="GO" id="GO:0003677">
    <property type="term" value="F:DNA binding"/>
    <property type="evidence" value="ECO:0007669"/>
    <property type="project" value="UniProtKB-KW"/>
</dbReference>
<evidence type="ECO:0000259" key="4">
    <source>
        <dbReference type="PROSITE" id="PS50995"/>
    </source>
</evidence>
<evidence type="ECO:0000256" key="3">
    <source>
        <dbReference type="ARBA" id="ARBA00023163"/>
    </source>
</evidence>
<sequence>MNVHTEQAILDQIKAIRTSRESTTAEQNWIIQRLTDPQLKVKLPDISIVGLHLLSALQTEPLTGIVLAQQLGVTRGGVTRAAKKLVTQGLLQTFQKPTDHKKIFYQLTPTGRTIAQQHDAMHRVLNQQLITQLKGHYSPEELSVVLRFLTDLTQFEEQLS</sequence>
<evidence type="ECO:0000256" key="1">
    <source>
        <dbReference type="ARBA" id="ARBA00023015"/>
    </source>
</evidence>
<dbReference type="Proteomes" id="UP000051955">
    <property type="component" value="Unassembled WGS sequence"/>
</dbReference>
<dbReference type="Pfam" id="PF12802">
    <property type="entry name" value="MarR_2"/>
    <property type="match status" value="1"/>
</dbReference>
<dbReference type="InterPro" id="IPR000835">
    <property type="entry name" value="HTH_MarR-typ"/>
</dbReference>
<accession>A0A0R1LTC9</accession>
<dbReference type="EMBL" id="AZDV01000005">
    <property type="protein sequence ID" value="KRK96073.1"/>
    <property type="molecule type" value="Genomic_DNA"/>
</dbReference>
<dbReference type="PANTHER" id="PTHR35790">
    <property type="entry name" value="HTH-TYPE TRANSCRIPTIONAL REGULATOR PCHR"/>
    <property type="match status" value="1"/>
</dbReference>
<organism evidence="5 6">
    <name type="scientific">Levilactobacillus acidifarinae DSM 19394 = JCM 15949</name>
    <dbReference type="NCBI Taxonomy" id="1423715"/>
    <lineage>
        <taxon>Bacteria</taxon>
        <taxon>Bacillati</taxon>
        <taxon>Bacillota</taxon>
        <taxon>Bacilli</taxon>
        <taxon>Lactobacillales</taxon>
        <taxon>Lactobacillaceae</taxon>
        <taxon>Levilactobacillus</taxon>
    </lineage>
</organism>
<evidence type="ECO:0000313" key="6">
    <source>
        <dbReference type="Proteomes" id="UP000051955"/>
    </source>
</evidence>
<keyword evidence="6" id="KW-1185">Reference proteome</keyword>
<dbReference type="SUPFAM" id="SSF46785">
    <property type="entry name" value="Winged helix' DNA-binding domain"/>
    <property type="match status" value="1"/>
</dbReference>
<dbReference type="PATRIC" id="fig|1423715.3.peg.2617"/>
<gene>
    <name evidence="5" type="ORF">FD25_GL002536</name>
</gene>
<dbReference type="InterPro" id="IPR036390">
    <property type="entry name" value="WH_DNA-bd_sf"/>
</dbReference>
<evidence type="ECO:0000313" key="5">
    <source>
        <dbReference type="EMBL" id="KRK96073.1"/>
    </source>
</evidence>
<dbReference type="PANTHER" id="PTHR35790:SF4">
    <property type="entry name" value="HTH-TYPE TRANSCRIPTIONAL REGULATOR PCHR"/>
    <property type="match status" value="1"/>
</dbReference>
<feature type="domain" description="HTH marR-type" evidence="4">
    <location>
        <begin position="1"/>
        <end position="154"/>
    </location>
</feature>
<dbReference type="InterPro" id="IPR036388">
    <property type="entry name" value="WH-like_DNA-bd_sf"/>
</dbReference>
<keyword evidence="2" id="KW-0238">DNA-binding</keyword>
<name>A0A0R1LTC9_9LACO</name>
<dbReference type="RefSeq" id="WP_057801459.1">
    <property type="nucleotide sequence ID" value="NZ_AZDV01000005.1"/>
</dbReference>
<keyword evidence="1" id="KW-0805">Transcription regulation</keyword>
<proteinExistence type="predicted"/>
<dbReference type="STRING" id="1423715.FD25_GL002536"/>
<comment type="caution">
    <text evidence="5">The sequence shown here is derived from an EMBL/GenBank/DDBJ whole genome shotgun (WGS) entry which is preliminary data.</text>
</comment>
<keyword evidence="3" id="KW-0804">Transcription</keyword>
<dbReference type="GO" id="GO:0003700">
    <property type="term" value="F:DNA-binding transcription factor activity"/>
    <property type="evidence" value="ECO:0007669"/>
    <property type="project" value="InterPro"/>
</dbReference>
<dbReference type="OrthoDB" id="2329684at2"/>
<dbReference type="AlphaFoldDB" id="A0A0R1LTC9"/>
<dbReference type="InterPro" id="IPR052067">
    <property type="entry name" value="Metal_resp_HTH_trans_reg"/>
</dbReference>